<dbReference type="RefSeq" id="WP_187720365.1">
    <property type="nucleotide sequence ID" value="NZ_BAABBL010000014.1"/>
</dbReference>
<proteinExistence type="predicted"/>
<keyword evidence="1" id="KW-0472">Membrane</keyword>
<keyword evidence="2" id="KW-0732">Signal</keyword>
<keyword evidence="1" id="KW-0812">Transmembrane</keyword>
<evidence type="ECO:0000313" key="4">
    <source>
        <dbReference type="Proteomes" id="UP000516117"/>
    </source>
</evidence>
<organism evidence="3 4">
    <name type="scientific">Tessaracoccus defluvii</name>
    <dbReference type="NCBI Taxonomy" id="1285901"/>
    <lineage>
        <taxon>Bacteria</taxon>
        <taxon>Bacillati</taxon>
        <taxon>Actinomycetota</taxon>
        <taxon>Actinomycetes</taxon>
        <taxon>Propionibacteriales</taxon>
        <taxon>Propionibacteriaceae</taxon>
        <taxon>Tessaracoccus</taxon>
    </lineage>
</organism>
<keyword evidence="1" id="KW-1133">Transmembrane helix</keyword>
<dbReference type="Pfam" id="PF19516">
    <property type="entry name" value="DUF6049"/>
    <property type="match status" value="1"/>
</dbReference>
<keyword evidence="4" id="KW-1185">Reference proteome</keyword>
<feature type="signal peptide" evidence="2">
    <location>
        <begin position="1"/>
        <end position="29"/>
    </location>
</feature>
<protein>
    <recommendedName>
        <fullName evidence="5">Glycoprotein</fullName>
    </recommendedName>
</protein>
<evidence type="ECO:0000256" key="2">
    <source>
        <dbReference type="SAM" id="SignalP"/>
    </source>
</evidence>
<name>A0A7H0H3W3_9ACTN</name>
<evidence type="ECO:0008006" key="5">
    <source>
        <dbReference type="Google" id="ProtNLM"/>
    </source>
</evidence>
<dbReference type="Proteomes" id="UP000516117">
    <property type="component" value="Chromosome"/>
</dbReference>
<evidence type="ECO:0000313" key="3">
    <source>
        <dbReference type="EMBL" id="QNP55229.1"/>
    </source>
</evidence>
<accession>A0A7H0H3W3</accession>
<dbReference type="AlphaFoldDB" id="A0A7H0H3W3"/>
<feature type="transmembrane region" description="Helical" evidence="1">
    <location>
        <begin position="586"/>
        <end position="606"/>
    </location>
</feature>
<feature type="chain" id="PRO_5028833920" description="Glycoprotein" evidence="2">
    <location>
        <begin position="30"/>
        <end position="626"/>
    </location>
</feature>
<dbReference type="InterPro" id="IPR046112">
    <property type="entry name" value="DUF6049"/>
</dbReference>
<evidence type="ECO:0000256" key="1">
    <source>
        <dbReference type="SAM" id="Phobius"/>
    </source>
</evidence>
<reference evidence="3 4" key="1">
    <citation type="submission" date="2020-08" db="EMBL/GenBank/DDBJ databases">
        <title>Genome sequence of Tessaracoccus defluvii JCM 17540T.</title>
        <authorList>
            <person name="Hyun D.-W."/>
            <person name="Bae J.-W."/>
        </authorList>
    </citation>
    <scope>NUCLEOTIDE SEQUENCE [LARGE SCALE GENOMIC DNA]</scope>
    <source>
        <strain evidence="3 4">JCM 17540</strain>
    </source>
</reference>
<gene>
    <name evidence="3" type="ORF">H9L22_13425</name>
</gene>
<sequence>MKVGRVLRAMLTAALLAAVLFTLPRAAHADDIAVDLDITSVSATRLDLGNPEQVITITGTLTNVSTTPLPGARVHFWRLPTPISSPERLASVEANPPLGERLYLDPTNVADPPGPLQPGERFAFTVQATVEQLTTQGTPLVETDVAYLIGAQVRAGAESGRLSVALATTPVAATTTPVTSSAVVVLSATPSRLSDGSFPDDSLTATLNDRLRRLLASAERDGMEAAVDPALYEAAVAMTEEHVVAGEVAPPSGIALGFVQAVDALAREGRLWRLPYGNPDLARADASGKLDDVLRWSEAAMPIGLLSLPTLAIVDDPGLVAALPDVDRVLVPGGTGSRPGTVEVLGATPPGDAAPLGLRLSRLIVDELLADEPPLYLIESVADAEADEDLGDARARVAPVAGPTASLVWPKTAEVAPWRELTAALDSAIQAGRLLDDLTASTTGDALLAPVGASAFSADFSSERAAVGFVAAGTPQGLDLSKVTFRAAPSFVMGSRTNTFPATVSNGLDVPITVQVDFASDSPQRINVPDLPAVTVEAGASVTLDVVPSARANGVARVLAQITTTGGIPVGAPAIIEITATDFGRVGWMIILVSGAVVLGGTALRIRAVRHEKERASVREADERRQ</sequence>
<dbReference type="EMBL" id="CP060789">
    <property type="protein sequence ID" value="QNP55229.1"/>
    <property type="molecule type" value="Genomic_DNA"/>
</dbReference>
<dbReference type="KEGG" id="tdf:H9L22_13425"/>